<evidence type="ECO:0000256" key="2">
    <source>
        <dbReference type="SAM" id="SignalP"/>
    </source>
</evidence>
<accession>A0A0K0EZC7</accession>
<keyword evidence="1" id="KW-1133">Transmembrane helix</keyword>
<reference evidence="5" key="1">
    <citation type="submission" date="2014-07" db="EMBL/GenBank/DDBJ databases">
        <authorList>
            <person name="Martin A.A"/>
            <person name="De Silva N."/>
        </authorList>
    </citation>
    <scope>NUCLEOTIDE SEQUENCE</scope>
</reference>
<evidence type="ECO:0000313" key="6">
    <source>
        <dbReference type="WBParaSite" id="SVE_0188600.1"/>
    </source>
</evidence>
<dbReference type="SMART" id="SM00194">
    <property type="entry name" value="PTPc"/>
    <property type="match status" value="1"/>
</dbReference>
<keyword evidence="5" id="KW-1185">Reference proteome</keyword>
<keyword evidence="1" id="KW-0812">Transmembrane</keyword>
<organism evidence="5 6">
    <name type="scientific">Strongyloides venezuelensis</name>
    <name type="common">Threadworm</name>
    <dbReference type="NCBI Taxonomy" id="75913"/>
    <lineage>
        <taxon>Eukaryota</taxon>
        <taxon>Metazoa</taxon>
        <taxon>Ecdysozoa</taxon>
        <taxon>Nematoda</taxon>
        <taxon>Chromadorea</taxon>
        <taxon>Rhabditida</taxon>
        <taxon>Tylenchina</taxon>
        <taxon>Panagrolaimomorpha</taxon>
        <taxon>Strongyloidoidea</taxon>
        <taxon>Strongyloididae</taxon>
        <taxon>Strongyloides</taxon>
    </lineage>
</organism>
<dbReference type="CDD" id="cd00047">
    <property type="entry name" value="PTPc"/>
    <property type="match status" value="1"/>
</dbReference>
<dbReference type="InterPro" id="IPR016130">
    <property type="entry name" value="Tyr_Pase_AS"/>
</dbReference>
<dbReference type="InterPro" id="IPR056006">
    <property type="entry name" value="DUF7584"/>
</dbReference>
<dbReference type="Pfam" id="PF24490">
    <property type="entry name" value="DUF7585"/>
    <property type="match status" value="1"/>
</dbReference>
<feature type="domain" description="Tyrosine-protein phosphatase" evidence="3">
    <location>
        <begin position="880"/>
        <end position="1112"/>
    </location>
</feature>
<feature type="domain" description="Tyrosine specific protein phosphatases" evidence="4">
    <location>
        <begin position="1031"/>
        <end position="1103"/>
    </location>
</feature>
<dbReference type="PROSITE" id="PS50056">
    <property type="entry name" value="TYR_PHOSPHATASE_2"/>
    <property type="match status" value="1"/>
</dbReference>
<dbReference type="InterPro" id="IPR056007">
    <property type="entry name" value="DUF7585"/>
</dbReference>
<dbReference type="PROSITE" id="PS50055">
    <property type="entry name" value="TYR_PHOSPHATASE_PTP"/>
    <property type="match status" value="2"/>
</dbReference>
<protein>
    <submittedName>
        <fullName evidence="6">Tyrosine-protein phosphatase domain-containing protein</fullName>
    </submittedName>
</protein>
<dbReference type="PANTHER" id="PTHR46163">
    <property type="entry name" value="TYROSINE-PROTEIN PHOSPHATASE-RELATED"/>
    <property type="match status" value="1"/>
</dbReference>
<dbReference type="PANTHER" id="PTHR46163:SF17">
    <property type="entry name" value="DNA-DIRECTED DNA POLYMERASE-RELATED"/>
    <property type="match status" value="1"/>
</dbReference>
<name>A0A0K0EZC7_STRVS</name>
<dbReference type="Gene3D" id="3.90.190.10">
    <property type="entry name" value="Protein tyrosine phosphatase superfamily"/>
    <property type="match status" value="2"/>
</dbReference>
<dbReference type="Pfam" id="PF24488">
    <property type="entry name" value="DUF7584"/>
    <property type="match status" value="1"/>
</dbReference>
<dbReference type="GO" id="GO:0004725">
    <property type="term" value="F:protein tyrosine phosphatase activity"/>
    <property type="evidence" value="ECO:0007669"/>
    <property type="project" value="InterPro"/>
</dbReference>
<dbReference type="Proteomes" id="UP000035680">
    <property type="component" value="Unassembled WGS sequence"/>
</dbReference>
<dbReference type="SUPFAM" id="SSF52799">
    <property type="entry name" value="(Phosphotyrosine protein) phosphatases II"/>
    <property type="match status" value="2"/>
</dbReference>
<dbReference type="WBParaSite" id="SVE_0188600.1">
    <property type="protein sequence ID" value="SVE_0188600.1"/>
    <property type="gene ID" value="SVE_0188600"/>
</dbReference>
<dbReference type="PRINTS" id="PR00700">
    <property type="entry name" value="PRTYPHPHTASE"/>
</dbReference>
<reference evidence="6" key="2">
    <citation type="submission" date="2015-08" db="UniProtKB">
        <authorList>
            <consortium name="WormBaseParasite"/>
        </authorList>
    </citation>
    <scope>IDENTIFICATION</scope>
</reference>
<keyword evidence="1" id="KW-0472">Membrane</keyword>
<sequence length="1141" mass="131164">MLSILYLLVAAMALVPLSIRANDPNHWKLFPPTFKDIKDGTFPIAKTTNGSSDMILAKCPRIGYKHFKKDDGFETDESMNNLTFYISNNQIPVSWIPLMKGLSGSASINCGRVNIISGVNSLTFYKWSYNVIWGNALNAEEITIKEITDTKVHPTHPKCNTSRENTFIFTNAKEGGIVKVDPYPAKLKNPYVYQMFYYFKKPSESNNDITEEPCGIFKGYSDSPQIILLSHETFSTTAVSGKIVTINTEGTHETGKTFTVQLQLENNKEFYRGERIHLTKVRYLKGGQKFIENSTKMITSNFTIKGYELINIRYDYVGRFEKESISKMYYFGPSSADLKIDNVAVPYVKGEVTGQPNCSTYFMTVGYLQEIGYNGKKYARNTTQTKEKFEESGDLFYLKSNRERQTILECIYKTPGGTITTRTNFINGTKVSAGLDANGNPIYVIDVADHMLKNEINQLKRSWYKKLVDSCGKIGAISIIIGVFLLILLCLIVPLLVIYIRILGPCMKVRKYKSMYPNVYHFWESLTNESFEDYCNSIMDKKYLSDKVTNRKVIKKIEGGEEIDVGISDLFDSTLVACYKNMPKKIKAHCIYKDIENRKYILSDALTKDTIYSFWQMIYDEDIGTIIAVIYDKKTGGNNQASNKIFWPEDKGTYEDISIKLQSSIKTNILSVFGYKFQLSKKGGAPKTIKIYHVSNWKENDIPQSDLQFFNLYEEIFKSSKHKNFLIHSSQGTGSRVYMLTYYVCMYDAILSEKILENPLFVIKKIRDKRYGGNIGAYEFAYVIKCLVTTLFKNKILIDMEKRHVDFISSYDDFLYNYMTRQAKMDPKLIEFLSYVNIIDSAKIDEYKAVFDGIGLIPQKDHPIYFKRFIEAAMARVNRKTRYADIMCLDSTALTVKGKPKEDPESFIHANKFDYLTTDGRKRKLILCQAPLAHTRNDMLDMIFRYKVSTIVVLVKPEEAEHKWIPYFPLGNEVFDSDNYTVTKSSEKAVDKNHISESEYFLDGKRGEGRFKFTILHYRGWPDKTIPSEHMSIYALYKRIVNLGFDDYIAIHCSAGIGRTGTLALIMYLIDTVNSFPTFNPLARLLSIRQNRYGAVQKFNQFVFALLVVFEHFKKQIDMMDPGAYKKLYKMAQNAFKKEMN</sequence>
<dbReference type="InterPro" id="IPR000387">
    <property type="entry name" value="Tyr_Pase_dom"/>
</dbReference>
<evidence type="ECO:0000259" key="3">
    <source>
        <dbReference type="PROSITE" id="PS50055"/>
    </source>
</evidence>
<dbReference type="InterPro" id="IPR029021">
    <property type="entry name" value="Prot-tyrosine_phosphatase-like"/>
</dbReference>
<keyword evidence="2" id="KW-0732">Signal</keyword>
<dbReference type="SMART" id="SM00404">
    <property type="entry name" value="PTPc_motif"/>
    <property type="match status" value="2"/>
</dbReference>
<dbReference type="InterPro" id="IPR052782">
    <property type="entry name" value="Oocyte-zygote_transition_reg"/>
</dbReference>
<dbReference type="InterPro" id="IPR003595">
    <property type="entry name" value="Tyr_Pase_cat"/>
</dbReference>
<dbReference type="InterPro" id="IPR000242">
    <property type="entry name" value="PTP_cat"/>
</dbReference>
<dbReference type="Pfam" id="PF00102">
    <property type="entry name" value="Y_phosphatase"/>
    <property type="match status" value="2"/>
</dbReference>
<feature type="domain" description="Tyrosine-protein phosphatase" evidence="3">
    <location>
        <begin position="550"/>
        <end position="790"/>
    </location>
</feature>
<dbReference type="AlphaFoldDB" id="A0A0K0EZC7"/>
<feature type="transmembrane region" description="Helical" evidence="1">
    <location>
        <begin position="474"/>
        <end position="500"/>
    </location>
</feature>
<proteinExistence type="predicted"/>
<feature type="chain" id="PRO_5005329092" evidence="2">
    <location>
        <begin position="22"/>
        <end position="1141"/>
    </location>
</feature>
<evidence type="ECO:0000259" key="4">
    <source>
        <dbReference type="PROSITE" id="PS50056"/>
    </source>
</evidence>
<dbReference type="PROSITE" id="PS00383">
    <property type="entry name" value="TYR_PHOSPHATASE_1"/>
    <property type="match status" value="1"/>
</dbReference>
<evidence type="ECO:0000256" key="1">
    <source>
        <dbReference type="SAM" id="Phobius"/>
    </source>
</evidence>
<dbReference type="STRING" id="75913.A0A0K0EZC7"/>
<dbReference type="Pfam" id="PF24486">
    <property type="entry name" value="DUF7583"/>
    <property type="match status" value="1"/>
</dbReference>
<dbReference type="InterPro" id="IPR056005">
    <property type="entry name" value="DUF7583"/>
</dbReference>
<feature type="signal peptide" evidence="2">
    <location>
        <begin position="1"/>
        <end position="21"/>
    </location>
</feature>
<evidence type="ECO:0000313" key="5">
    <source>
        <dbReference type="Proteomes" id="UP000035680"/>
    </source>
</evidence>